<organism evidence="1 2">
    <name type="scientific">Nemania bipapillata</name>
    <dbReference type="NCBI Taxonomy" id="110536"/>
    <lineage>
        <taxon>Eukaryota</taxon>
        <taxon>Fungi</taxon>
        <taxon>Dikarya</taxon>
        <taxon>Ascomycota</taxon>
        <taxon>Pezizomycotina</taxon>
        <taxon>Sordariomycetes</taxon>
        <taxon>Xylariomycetidae</taxon>
        <taxon>Xylariales</taxon>
        <taxon>Xylariaceae</taxon>
        <taxon>Nemania</taxon>
    </lineage>
</organism>
<evidence type="ECO:0000313" key="1">
    <source>
        <dbReference type="EMBL" id="KAJ8105113.1"/>
    </source>
</evidence>
<accession>A0ACC2HQI1</accession>
<sequence length="117" mass="12772">MPRSALDTEEAKHAQMEALRGAGTGALKWGAAAAVLGGLGYTMSPIYRGLTVQFKVYIQMSSMILGGMIGADSRMRRYEQQVRVNRMRARDTAMWQDLVEDEDVPPTATTGSSSSKK</sequence>
<evidence type="ECO:0000313" key="2">
    <source>
        <dbReference type="Proteomes" id="UP001153334"/>
    </source>
</evidence>
<reference evidence="1" key="1">
    <citation type="submission" date="2022-11" db="EMBL/GenBank/DDBJ databases">
        <title>Genome Sequence of Nemania bipapillata.</title>
        <authorList>
            <person name="Buettner E."/>
        </authorList>
    </citation>
    <scope>NUCLEOTIDE SEQUENCE</scope>
    <source>
        <strain evidence="1">CP14</strain>
    </source>
</reference>
<dbReference type="EMBL" id="JAPESX010003367">
    <property type="protein sequence ID" value="KAJ8105113.1"/>
    <property type="molecule type" value="Genomic_DNA"/>
</dbReference>
<protein>
    <submittedName>
        <fullName evidence="1">Uncharacterized protein</fullName>
    </submittedName>
</protein>
<dbReference type="Proteomes" id="UP001153334">
    <property type="component" value="Unassembled WGS sequence"/>
</dbReference>
<proteinExistence type="predicted"/>
<comment type="caution">
    <text evidence="1">The sequence shown here is derived from an EMBL/GenBank/DDBJ whole genome shotgun (WGS) entry which is preliminary data.</text>
</comment>
<gene>
    <name evidence="1" type="ORF">ONZ43_g7555</name>
</gene>
<keyword evidence="2" id="KW-1185">Reference proteome</keyword>
<name>A0ACC2HQI1_9PEZI</name>